<protein>
    <submittedName>
        <fullName evidence="1">Uncharacterized protein</fullName>
    </submittedName>
</protein>
<name>A0A0D7X5Y8_9BACL</name>
<proteinExistence type="predicted"/>
<keyword evidence="2" id="KW-1185">Reference proteome</keyword>
<comment type="caution">
    <text evidence="1">The sequence shown here is derived from an EMBL/GenBank/DDBJ whole genome shotgun (WGS) entry which is preliminary data.</text>
</comment>
<organism evidence="1 2">
    <name type="scientific">Paenibacillus terrae</name>
    <dbReference type="NCBI Taxonomy" id="159743"/>
    <lineage>
        <taxon>Bacteria</taxon>
        <taxon>Bacillati</taxon>
        <taxon>Bacillota</taxon>
        <taxon>Bacilli</taxon>
        <taxon>Bacillales</taxon>
        <taxon>Paenibacillaceae</taxon>
        <taxon>Paenibacillus</taxon>
    </lineage>
</organism>
<sequence>MNINLKTFIESKIPFEEFTSTRLIDSEESLRWIPIISYGEHQTIIGLSRDAKWVIKEKEGLRILDETWKFLRLLVLLEQPRKKLVESLEEALGNYEIIVNVDEIFPFVEIVKIGFEQKSDYWVELALNWFAELPLIKQKLLLESLIDIVNARWASQMLRHRAKKILRNIQ</sequence>
<dbReference type="EMBL" id="JTHP01000005">
    <property type="protein sequence ID" value="KJD46800.1"/>
    <property type="molecule type" value="Genomic_DNA"/>
</dbReference>
<evidence type="ECO:0000313" key="2">
    <source>
        <dbReference type="Proteomes" id="UP000032534"/>
    </source>
</evidence>
<reference evidence="1 2" key="1">
    <citation type="submission" date="2014-11" db="EMBL/GenBank/DDBJ databases">
        <title>Draft Genome Sequences of Paenibacillus polymyxa NRRL B-30509 and Paenibacillus terrae NRRL B-30644, Strains from a Poultry Environment that Produce Tridecaptin A and Paenicidins.</title>
        <authorList>
            <person name="van Belkum M.J."/>
            <person name="Lohans C.T."/>
            <person name="Vederas J.C."/>
        </authorList>
    </citation>
    <scope>NUCLEOTIDE SEQUENCE [LARGE SCALE GENOMIC DNA]</scope>
    <source>
        <strain evidence="1 2">NRRL B-30644</strain>
    </source>
</reference>
<dbReference type="PATRIC" id="fig|159743.3.peg.997"/>
<evidence type="ECO:0000313" key="1">
    <source>
        <dbReference type="EMBL" id="KJD46800.1"/>
    </source>
</evidence>
<dbReference type="RefSeq" id="WP_044645017.1">
    <property type="nucleotide sequence ID" value="NZ_JTHP01000005.1"/>
</dbReference>
<dbReference type="Proteomes" id="UP000032534">
    <property type="component" value="Unassembled WGS sequence"/>
</dbReference>
<dbReference type="AlphaFoldDB" id="A0A0D7X5Y8"/>
<accession>A0A0D7X5Y8</accession>
<dbReference type="OrthoDB" id="3035206at2"/>
<gene>
    <name evidence="1" type="ORF">QD47_04640</name>
</gene>